<sequence>MAMTFCNNYNTTDVISDNNNSDSNNNNGNTIQAVISRGVETVRPSSCANVSVMIEGDLRWKTIIVPGGSTNSAATLPRPKRDFRFKRIEVKESPKWFVWPKRSKRNNRVKKEETVNDTEASAISSSCNCNSSFDKRTSEAAKIPQQPSVSSLTDGNTKFTMTNSNRNVSTTTQTVPSHTKVLQLVDAATNTLSLTNDDFGPLHTEKLISSHSDIKDKQKQGTDHSTLISSTLINTEVSSLSGSETKSCAVQFQAAISIGDEGRSKISDSTPATSQTFKILSISKKSMESGDDDDLELMNYVMLNCRQSQSQPIVLLTPSSSAKPTEVNSNTVKEVH</sequence>
<proteinExistence type="predicted"/>
<dbReference type="WBParaSite" id="TCLT_0000504201-mRNA-1">
    <property type="protein sequence ID" value="TCLT_0000504201-mRNA-1"/>
    <property type="gene ID" value="TCLT_0000504201"/>
</dbReference>
<evidence type="ECO:0000313" key="4">
    <source>
        <dbReference type="WBParaSite" id="TCLT_0000504201-mRNA-1"/>
    </source>
</evidence>
<evidence type="ECO:0000256" key="1">
    <source>
        <dbReference type="SAM" id="MobiDB-lite"/>
    </source>
</evidence>
<name>A0A0N5CXC2_THECL</name>
<reference evidence="2 3" key="2">
    <citation type="submission" date="2018-11" db="EMBL/GenBank/DDBJ databases">
        <authorList>
            <consortium name="Pathogen Informatics"/>
        </authorList>
    </citation>
    <scope>NUCLEOTIDE SEQUENCE [LARGE SCALE GENOMIC DNA]</scope>
</reference>
<evidence type="ECO:0000313" key="3">
    <source>
        <dbReference type="Proteomes" id="UP000276776"/>
    </source>
</evidence>
<keyword evidence="3" id="KW-1185">Reference proteome</keyword>
<organism evidence="4">
    <name type="scientific">Thelazia callipaeda</name>
    <name type="common">Oriental eyeworm</name>
    <name type="synonym">Parasitic nematode</name>
    <dbReference type="NCBI Taxonomy" id="103827"/>
    <lineage>
        <taxon>Eukaryota</taxon>
        <taxon>Metazoa</taxon>
        <taxon>Ecdysozoa</taxon>
        <taxon>Nematoda</taxon>
        <taxon>Chromadorea</taxon>
        <taxon>Rhabditida</taxon>
        <taxon>Spirurina</taxon>
        <taxon>Spiruromorpha</taxon>
        <taxon>Thelazioidea</taxon>
        <taxon>Thelaziidae</taxon>
        <taxon>Thelazia</taxon>
    </lineage>
</organism>
<gene>
    <name evidence="2" type="ORF">TCLT_LOCUS5031</name>
</gene>
<dbReference type="Proteomes" id="UP000276776">
    <property type="component" value="Unassembled WGS sequence"/>
</dbReference>
<dbReference type="OrthoDB" id="5806033at2759"/>
<reference evidence="4" key="1">
    <citation type="submission" date="2017-02" db="UniProtKB">
        <authorList>
            <consortium name="WormBaseParasite"/>
        </authorList>
    </citation>
    <scope>IDENTIFICATION</scope>
</reference>
<accession>A0A0N5CXC2</accession>
<protein>
    <submittedName>
        <fullName evidence="4">PWWP domain-containing protein</fullName>
    </submittedName>
</protein>
<dbReference type="AlphaFoldDB" id="A0A0N5CXC2"/>
<dbReference type="EMBL" id="UYYF01004316">
    <property type="protein sequence ID" value="VDN02231.1"/>
    <property type="molecule type" value="Genomic_DNA"/>
</dbReference>
<evidence type="ECO:0000313" key="2">
    <source>
        <dbReference type="EMBL" id="VDN02231.1"/>
    </source>
</evidence>
<feature type="region of interest" description="Disordered" evidence="1">
    <location>
        <begin position="145"/>
        <end position="175"/>
    </location>
</feature>